<dbReference type="Proteomes" id="UP000829196">
    <property type="component" value="Unassembled WGS sequence"/>
</dbReference>
<organism evidence="1 2">
    <name type="scientific">Dendrobium nobile</name>
    <name type="common">Orchid</name>
    <dbReference type="NCBI Taxonomy" id="94219"/>
    <lineage>
        <taxon>Eukaryota</taxon>
        <taxon>Viridiplantae</taxon>
        <taxon>Streptophyta</taxon>
        <taxon>Embryophyta</taxon>
        <taxon>Tracheophyta</taxon>
        <taxon>Spermatophyta</taxon>
        <taxon>Magnoliopsida</taxon>
        <taxon>Liliopsida</taxon>
        <taxon>Asparagales</taxon>
        <taxon>Orchidaceae</taxon>
        <taxon>Epidendroideae</taxon>
        <taxon>Malaxideae</taxon>
        <taxon>Dendrobiinae</taxon>
        <taxon>Dendrobium</taxon>
    </lineage>
</organism>
<comment type="caution">
    <text evidence="1">The sequence shown here is derived from an EMBL/GenBank/DDBJ whole genome shotgun (WGS) entry which is preliminary data.</text>
</comment>
<dbReference type="EMBL" id="JAGYWB010000014">
    <property type="protein sequence ID" value="KAI0499262.1"/>
    <property type="molecule type" value="Genomic_DNA"/>
</dbReference>
<sequence length="50" mass="5843">MVELEVLQVALSLPLKFKKICSYMHNVQDYVAHLDLLVGSFDYRLRLYLG</sequence>
<name>A0A8T3AU72_DENNO</name>
<proteinExistence type="predicted"/>
<protein>
    <submittedName>
        <fullName evidence="1">Uncharacterized protein</fullName>
    </submittedName>
</protein>
<dbReference type="AlphaFoldDB" id="A0A8T3AU72"/>
<dbReference type="SMR" id="A0A8T3AU72"/>
<gene>
    <name evidence="1" type="ORF">KFK09_020165</name>
</gene>
<accession>A0A8T3AU72</accession>
<evidence type="ECO:0000313" key="2">
    <source>
        <dbReference type="Proteomes" id="UP000829196"/>
    </source>
</evidence>
<reference evidence="1" key="1">
    <citation type="journal article" date="2022" name="Front. Genet.">
        <title>Chromosome-Scale Assembly of the Dendrobium nobile Genome Provides Insights Into the Molecular Mechanism of the Biosynthesis of the Medicinal Active Ingredient of Dendrobium.</title>
        <authorList>
            <person name="Xu Q."/>
            <person name="Niu S.-C."/>
            <person name="Li K.-L."/>
            <person name="Zheng P.-J."/>
            <person name="Zhang X.-J."/>
            <person name="Jia Y."/>
            <person name="Liu Y."/>
            <person name="Niu Y.-X."/>
            <person name="Yu L.-H."/>
            <person name="Chen D.-F."/>
            <person name="Zhang G.-Q."/>
        </authorList>
    </citation>
    <scope>NUCLEOTIDE SEQUENCE</scope>
    <source>
        <tissue evidence="1">Leaf</tissue>
    </source>
</reference>
<keyword evidence="2" id="KW-1185">Reference proteome</keyword>
<evidence type="ECO:0000313" key="1">
    <source>
        <dbReference type="EMBL" id="KAI0499262.1"/>
    </source>
</evidence>